<feature type="transmembrane region" description="Helical" evidence="18">
    <location>
        <begin position="492"/>
        <end position="513"/>
    </location>
</feature>
<dbReference type="KEGG" id="asn:102384751"/>
<dbReference type="GO" id="GO:0007189">
    <property type="term" value="P:adenylate cyclase-activating G protein-coupled receptor signaling pathway"/>
    <property type="evidence" value="ECO:0007669"/>
    <property type="project" value="UniProtKB-ARBA"/>
</dbReference>
<dbReference type="GO" id="GO:0007166">
    <property type="term" value="P:cell surface receptor signaling pathway"/>
    <property type="evidence" value="ECO:0007669"/>
    <property type="project" value="InterPro"/>
</dbReference>
<dbReference type="STRING" id="38654.A0A3Q0G3N8"/>
<dbReference type="CDD" id="cd15265">
    <property type="entry name" value="7tmB1_PTHR"/>
    <property type="match status" value="1"/>
</dbReference>
<dbReference type="AlphaFoldDB" id="A0A3Q0G3N8"/>
<feature type="domain" description="G-protein coupled receptors family 2 profile 1" evidence="20">
    <location>
        <begin position="44"/>
        <end position="127"/>
    </location>
</feature>
<feature type="domain" description="G-protein coupled receptors family 2 profile 2" evidence="21">
    <location>
        <begin position="142"/>
        <end position="403"/>
    </location>
</feature>
<dbReference type="InterPro" id="IPR001879">
    <property type="entry name" value="GPCR_2_extracellular_dom"/>
</dbReference>
<keyword evidence="8" id="KW-0297">G-protein coupled receptor</keyword>
<dbReference type="Pfam" id="PF00002">
    <property type="entry name" value="7tm_2"/>
    <property type="match status" value="1"/>
</dbReference>
<evidence type="ECO:0000256" key="1">
    <source>
        <dbReference type="ARBA" id="ARBA00004651"/>
    </source>
</evidence>
<dbReference type="PRINTS" id="PR00249">
    <property type="entry name" value="GPCRSECRETIN"/>
</dbReference>
<accession>A0A3Q0G3N8</accession>
<evidence type="ECO:0000256" key="17">
    <source>
        <dbReference type="ARBA" id="ARBA00093493"/>
    </source>
</evidence>
<evidence type="ECO:0000256" key="18">
    <source>
        <dbReference type="SAM" id="Phobius"/>
    </source>
</evidence>
<dbReference type="InterPro" id="IPR036445">
    <property type="entry name" value="GPCR_2_extracell_dom_sf"/>
</dbReference>
<dbReference type="InterPro" id="IPR017981">
    <property type="entry name" value="GPCR_2-like_7TM"/>
</dbReference>
<evidence type="ECO:0000256" key="5">
    <source>
        <dbReference type="ARBA" id="ARBA00022692"/>
    </source>
</evidence>
<evidence type="ECO:0000259" key="20">
    <source>
        <dbReference type="PROSITE" id="PS50227"/>
    </source>
</evidence>
<comment type="function">
    <text evidence="16">G-protein-coupled receptor for parathyroid hormone (PTH) and for parathyroid hormone-related peptide (PTHLH). Ligand binding causes a conformation change that triggers signaling via guanine nucleotide-binding proteins (G proteins) and modulates the activity of downstream effectors, such as adenylate cyclase (cAMP). PTH1R is coupled to G(s) G alpha proteins and mediates activation of adenylate cyclase activity. PTHLH dissociates from PTH1R more rapidly than PTH; as consequence, the cAMP response induced by PTHLH decays faster than the response induced by PTH.</text>
</comment>
<feature type="signal peptide" evidence="19">
    <location>
        <begin position="1"/>
        <end position="25"/>
    </location>
</feature>
<dbReference type="FunFam" id="4.10.1240.10:FF:000005">
    <property type="entry name" value="Parathyroid hormone/parathyroid hormone-related peptide receptor"/>
    <property type="match status" value="1"/>
</dbReference>
<proteinExistence type="inferred from homology"/>
<evidence type="ECO:0000256" key="7">
    <source>
        <dbReference type="ARBA" id="ARBA00022989"/>
    </source>
</evidence>
<feature type="transmembrane region" description="Helical" evidence="18">
    <location>
        <begin position="313"/>
        <end position="337"/>
    </location>
</feature>
<dbReference type="PRINTS" id="PR00393">
    <property type="entry name" value="PTRHORMONER"/>
</dbReference>
<gene>
    <name evidence="23" type="primary">LOC102384751</name>
</gene>
<evidence type="ECO:0000259" key="21">
    <source>
        <dbReference type="PROSITE" id="PS50261"/>
    </source>
</evidence>
<dbReference type="Gene3D" id="4.10.1240.10">
    <property type="entry name" value="GPCR, family 2, extracellular hormone receptor domain"/>
    <property type="match status" value="1"/>
</dbReference>
<dbReference type="GO" id="GO:0005886">
    <property type="term" value="C:plasma membrane"/>
    <property type="evidence" value="ECO:0007669"/>
    <property type="project" value="UniProtKB-SubCell"/>
</dbReference>
<evidence type="ECO:0000256" key="3">
    <source>
        <dbReference type="ARBA" id="ARBA00020798"/>
    </source>
</evidence>
<evidence type="ECO:0000313" key="23">
    <source>
        <dbReference type="RefSeq" id="XP_025052708.1"/>
    </source>
</evidence>
<evidence type="ECO:0000256" key="2">
    <source>
        <dbReference type="ARBA" id="ARBA00005314"/>
    </source>
</evidence>
<dbReference type="SMART" id="SM00008">
    <property type="entry name" value="HormR"/>
    <property type="match status" value="1"/>
</dbReference>
<dbReference type="GO" id="GO:0004991">
    <property type="term" value="F:parathyroid hormone receptor activity"/>
    <property type="evidence" value="ECO:0007669"/>
    <property type="project" value="InterPro"/>
</dbReference>
<evidence type="ECO:0000256" key="19">
    <source>
        <dbReference type="SAM" id="SignalP"/>
    </source>
</evidence>
<keyword evidence="9 18" id="KW-0472">Membrane</keyword>
<dbReference type="PROSITE" id="PS00649">
    <property type="entry name" value="G_PROTEIN_RECEP_F2_1"/>
    <property type="match status" value="1"/>
</dbReference>
<dbReference type="RefSeq" id="XP_025052708.1">
    <property type="nucleotide sequence ID" value="XM_025196923.1"/>
</dbReference>
<keyword evidence="10" id="KW-1015">Disulfide bond</keyword>
<dbReference type="Gene3D" id="1.20.1070.10">
    <property type="entry name" value="Rhodopsin 7-helix transmembrane proteins"/>
    <property type="match status" value="1"/>
</dbReference>
<dbReference type="GO" id="GO:0008528">
    <property type="term" value="F:G protein-coupled peptide receptor activity"/>
    <property type="evidence" value="ECO:0007669"/>
    <property type="project" value="TreeGrafter"/>
</dbReference>
<keyword evidence="5 18" id="KW-0812">Transmembrane</keyword>
<feature type="transmembrane region" description="Helical" evidence="18">
    <location>
        <begin position="144"/>
        <end position="167"/>
    </location>
</feature>
<dbReference type="PANTHER" id="PTHR45620:SF18">
    <property type="entry name" value="PARATHYROID HORMONE_PARATHYROID HORMONE-RELATED PEPTIDE RECEPTOR"/>
    <property type="match status" value="1"/>
</dbReference>
<evidence type="ECO:0000313" key="22">
    <source>
        <dbReference type="Proteomes" id="UP000189705"/>
    </source>
</evidence>
<evidence type="ECO:0000256" key="15">
    <source>
        <dbReference type="ARBA" id="ARBA00032662"/>
    </source>
</evidence>
<dbReference type="InterPro" id="IPR002170">
    <property type="entry name" value="GPCR_2_parathyroid_rcpt"/>
</dbReference>
<keyword evidence="13" id="KW-0807">Transducer</keyword>
<dbReference type="GO" id="GO:0007200">
    <property type="term" value="P:phospholipase C-activating G protein-coupled receptor signaling pathway"/>
    <property type="evidence" value="ECO:0007669"/>
    <property type="project" value="UniProtKB-ARBA"/>
</dbReference>
<feature type="chain" id="PRO_5018251874" description="Parathyroid hormone/parathyroid hormone-related peptide receptor" evidence="19">
    <location>
        <begin position="26"/>
        <end position="551"/>
    </location>
</feature>
<keyword evidence="12" id="KW-0325">Glycoprotein</keyword>
<evidence type="ECO:0000256" key="9">
    <source>
        <dbReference type="ARBA" id="ARBA00023136"/>
    </source>
</evidence>
<dbReference type="SUPFAM" id="SSF111418">
    <property type="entry name" value="Hormone receptor domain"/>
    <property type="match status" value="1"/>
</dbReference>
<dbReference type="InterPro" id="IPR017983">
    <property type="entry name" value="GPCR_2_secretin-like_CS"/>
</dbReference>
<keyword evidence="22" id="KW-1185">Reference proteome</keyword>
<dbReference type="InParanoid" id="A0A3Q0G3N8"/>
<feature type="transmembrane region" description="Helical" evidence="18">
    <location>
        <begin position="249"/>
        <end position="267"/>
    </location>
</feature>
<keyword evidence="6 19" id="KW-0732">Signal</keyword>
<feature type="transmembrane region" description="Helical" evidence="18">
    <location>
        <begin position="460"/>
        <end position="480"/>
    </location>
</feature>
<dbReference type="InterPro" id="IPR000832">
    <property type="entry name" value="GPCR_2_secretin-like"/>
</dbReference>
<evidence type="ECO:0000256" key="8">
    <source>
        <dbReference type="ARBA" id="ARBA00023040"/>
    </source>
</evidence>
<evidence type="ECO:0000256" key="6">
    <source>
        <dbReference type="ARBA" id="ARBA00022729"/>
    </source>
</evidence>
<organism evidence="22 23">
    <name type="scientific">Alligator sinensis</name>
    <name type="common">Chinese alligator</name>
    <dbReference type="NCBI Taxonomy" id="38654"/>
    <lineage>
        <taxon>Eukaryota</taxon>
        <taxon>Metazoa</taxon>
        <taxon>Chordata</taxon>
        <taxon>Craniata</taxon>
        <taxon>Vertebrata</taxon>
        <taxon>Euteleostomi</taxon>
        <taxon>Archelosauria</taxon>
        <taxon>Archosauria</taxon>
        <taxon>Crocodylia</taxon>
        <taxon>Alligatoridae</taxon>
        <taxon>Alligatorinae</taxon>
        <taxon>Alligator</taxon>
    </lineage>
</organism>
<dbReference type="PROSITE" id="PS50261">
    <property type="entry name" value="G_PROTEIN_RECEP_F2_4"/>
    <property type="match status" value="1"/>
</dbReference>
<feature type="transmembrane region" description="Helical" evidence="18">
    <location>
        <begin position="272"/>
        <end position="293"/>
    </location>
</feature>
<dbReference type="InterPro" id="IPR050332">
    <property type="entry name" value="GPCR_2"/>
</dbReference>
<name>A0A3Q0G3N8_ALLSI</name>
<comment type="similarity">
    <text evidence="2">Belongs to the G-protein coupled receptor 2 family.</text>
</comment>
<reference evidence="23" key="1">
    <citation type="submission" date="2025-08" db="UniProtKB">
        <authorList>
            <consortium name="RefSeq"/>
        </authorList>
    </citation>
    <scope>IDENTIFICATION</scope>
</reference>
<evidence type="ECO:0000256" key="4">
    <source>
        <dbReference type="ARBA" id="ARBA00022475"/>
    </source>
</evidence>
<protein>
    <recommendedName>
        <fullName evidence="3">Parathyroid hormone/parathyroid hormone-related peptide receptor</fullName>
    </recommendedName>
    <alternativeName>
        <fullName evidence="14">PTH/PTHrP type I receptor</fullName>
    </alternativeName>
    <alternativeName>
        <fullName evidence="15">Parathyroid hormone 1 receptor</fullName>
    </alternativeName>
</protein>
<evidence type="ECO:0000256" key="16">
    <source>
        <dbReference type="ARBA" id="ARBA00093433"/>
    </source>
</evidence>
<evidence type="ECO:0000256" key="10">
    <source>
        <dbReference type="ARBA" id="ARBA00023157"/>
    </source>
</evidence>
<keyword evidence="11" id="KW-0675">Receptor</keyword>
<dbReference type="GO" id="GO:0017046">
    <property type="term" value="F:peptide hormone binding"/>
    <property type="evidence" value="ECO:0007669"/>
    <property type="project" value="TreeGrafter"/>
</dbReference>
<dbReference type="PANTHER" id="PTHR45620">
    <property type="entry name" value="PDF RECEPTOR-LIKE PROTEIN-RELATED"/>
    <property type="match status" value="1"/>
</dbReference>
<evidence type="ECO:0000256" key="12">
    <source>
        <dbReference type="ARBA" id="ARBA00023180"/>
    </source>
</evidence>
<feature type="transmembrane region" description="Helical" evidence="18">
    <location>
        <begin position="179"/>
        <end position="203"/>
    </location>
</feature>
<comment type="subunit">
    <text evidence="17">Homodimer in the absence of bound ligand. Peptide hormone binding leads to dissociation of the homodimer.</text>
</comment>
<comment type="subcellular location">
    <subcellularLocation>
        <location evidence="1">Cell membrane</location>
        <topology evidence="1">Multi-pass membrane protein</topology>
    </subcellularLocation>
</comment>
<dbReference type="Proteomes" id="UP000189705">
    <property type="component" value="Unplaced"/>
</dbReference>
<dbReference type="GeneID" id="102384751"/>
<dbReference type="FunFam" id="1.20.1070.10:FF:000070">
    <property type="entry name" value="Parathyroid hormone/parathyroid hormone-related peptide receptor"/>
    <property type="match status" value="1"/>
</dbReference>
<evidence type="ECO:0000256" key="13">
    <source>
        <dbReference type="ARBA" id="ARBA00023224"/>
    </source>
</evidence>
<keyword evidence="7 18" id="KW-1133">Transmembrane helix</keyword>
<dbReference type="Pfam" id="PF02793">
    <property type="entry name" value="HRM"/>
    <property type="match status" value="1"/>
</dbReference>
<keyword evidence="4" id="KW-1003">Cell membrane</keyword>
<sequence>MEDLVRVGSILVTVLYCSVCALVDTDDVLTKEEQIYLLIEAKEQCQKTIRIQLEKPKDTSCLPEWDGIICWPKGSPNQQVSVPCPKYIYDFNHKGHAYRHCDAYGSWELALSINKTWANYTECTKFFTPEHRSREKEVFDRLHMMYTIGYSISLASLLVAVSILCYFKRLHCTRNYIHIHLFISFICRAVSIFVKDVVLYSGLLPEDLEMTRLEDLESELVPVAGHQTHLVGCKVVVTLFLYFLATNHYWILVEGLYLHSLIFMAFLSNKNYLWALTIIGWGLPAMFVSIWASVRASLADTQCWDLSAGNLKWIYQVPILAAIVVNFFLFLNIVRVLASKLWETNTGKLDPRQQYRKLLKSTLVLMPLFGVHYVVFMAMPYTDVSGVLWQIQMHYEMLFNSSQVCPCWEVGHAQLSCPSTTQVLLLSSGKNQCGTLSSFVKSSFVKALRDPHVQKLWQRWLQFSLLCGALKLAFAFHVFSFAGCSAESAKPFWVVLLVLSLVAAALPSMGMAGSAEQAVTGNRLSKAILPGEPLLPKHEGPGKQASQSATS</sequence>
<dbReference type="PROSITE" id="PS50227">
    <property type="entry name" value="G_PROTEIN_RECEP_F2_3"/>
    <property type="match status" value="1"/>
</dbReference>
<evidence type="ECO:0000256" key="11">
    <source>
        <dbReference type="ARBA" id="ARBA00023170"/>
    </source>
</evidence>
<evidence type="ECO:0000256" key="14">
    <source>
        <dbReference type="ARBA" id="ARBA00030334"/>
    </source>
</evidence>
<feature type="transmembrane region" description="Helical" evidence="18">
    <location>
        <begin position="358"/>
        <end position="379"/>
    </location>
</feature>